<evidence type="ECO:0000313" key="1">
    <source>
        <dbReference type="EMBL" id="CAF1540326.1"/>
    </source>
</evidence>
<name>A0A815W287_9BILA</name>
<dbReference type="EMBL" id="CAJNON010006850">
    <property type="protein sequence ID" value="CAF1540326.1"/>
    <property type="molecule type" value="Genomic_DNA"/>
</dbReference>
<gene>
    <name evidence="1" type="ORF">VCS650_LOCUS43993</name>
</gene>
<evidence type="ECO:0000313" key="2">
    <source>
        <dbReference type="Proteomes" id="UP000663891"/>
    </source>
</evidence>
<dbReference type="Gene3D" id="2.40.70.10">
    <property type="entry name" value="Acid Proteases"/>
    <property type="match status" value="1"/>
</dbReference>
<accession>A0A815W287</accession>
<feature type="non-terminal residue" evidence="1">
    <location>
        <position position="66"/>
    </location>
</feature>
<dbReference type="OrthoDB" id="778454at2759"/>
<proteinExistence type="predicted"/>
<reference evidence="1" key="1">
    <citation type="submission" date="2021-02" db="EMBL/GenBank/DDBJ databases">
        <authorList>
            <person name="Nowell W R."/>
        </authorList>
    </citation>
    <scope>NUCLEOTIDE SEQUENCE</scope>
</reference>
<sequence>MLIDQGASINTMTINTMEELQLKYLQPTPTILELAKRSKLKPIGILDDIMVSLVPWEDPTYVMVIQ</sequence>
<protein>
    <submittedName>
        <fullName evidence="1">Uncharacterized protein</fullName>
    </submittedName>
</protein>
<dbReference type="Proteomes" id="UP000663891">
    <property type="component" value="Unassembled WGS sequence"/>
</dbReference>
<organism evidence="1 2">
    <name type="scientific">Adineta steineri</name>
    <dbReference type="NCBI Taxonomy" id="433720"/>
    <lineage>
        <taxon>Eukaryota</taxon>
        <taxon>Metazoa</taxon>
        <taxon>Spiralia</taxon>
        <taxon>Gnathifera</taxon>
        <taxon>Rotifera</taxon>
        <taxon>Eurotatoria</taxon>
        <taxon>Bdelloidea</taxon>
        <taxon>Adinetida</taxon>
        <taxon>Adinetidae</taxon>
        <taxon>Adineta</taxon>
    </lineage>
</organism>
<dbReference type="AlphaFoldDB" id="A0A815W287"/>
<comment type="caution">
    <text evidence="1">The sequence shown here is derived from an EMBL/GenBank/DDBJ whole genome shotgun (WGS) entry which is preliminary data.</text>
</comment>
<dbReference type="InterPro" id="IPR021109">
    <property type="entry name" value="Peptidase_aspartic_dom_sf"/>
</dbReference>